<dbReference type="eggNOG" id="COG2165">
    <property type="taxonomic scope" value="Bacteria"/>
</dbReference>
<dbReference type="OrthoDB" id="467711at2"/>
<keyword evidence="4 6" id="KW-1133">Transmembrane helix</keyword>
<dbReference type="PROSITE" id="PS00409">
    <property type="entry name" value="PROKAR_NTER_METHYL"/>
    <property type="match status" value="1"/>
</dbReference>
<evidence type="ECO:0000256" key="3">
    <source>
        <dbReference type="ARBA" id="ARBA00022692"/>
    </source>
</evidence>
<dbReference type="Gene3D" id="3.30.700.10">
    <property type="entry name" value="Glycoprotein, Type 4 Pilin"/>
    <property type="match status" value="1"/>
</dbReference>
<evidence type="ECO:0000256" key="4">
    <source>
        <dbReference type="ARBA" id="ARBA00022989"/>
    </source>
</evidence>
<keyword evidence="8" id="KW-1185">Reference proteome</keyword>
<protein>
    <submittedName>
        <fullName evidence="7">General secretion pathway protein G</fullName>
    </submittedName>
</protein>
<sequence length="188" mass="20770">MISQDSKLIFRLLSDKSNSQGFTLLELLITLIIVGVLAAIAIPSLVGQVARSRETEAITTLGAINRAQIAYRYEYGTFALIGETVGRTVIQPSQLEVPITSNYYSYRDIHLPPMDEVRAKYGAAALTEYTDSLKNYTAGVRYMAGTNTFNTVVCRGNNHTEDNIDDIRPIRPEGIGPWTCFGNSTELK</sequence>
<dbReference type="InterPro" id="IPR031975">
    <property type="entry name" value="Pilin_GH"/>
</dbReference>
<comment type="caution">
    <text evidence="7">The sequence shown here is derived from an EMBL/GenBank/DDBJ whole genome shotgun (WGS) entry which is preliminary data.</text>
</comment>
<dbReference type="Pfam" id="PF07963">
    <property type="entry name" value="N_methyl"/>
    <property type="match status" value="1"/>
</dbReference>
<evidence type="ECO:0000256" key="1">
    <source>
        <dbReference type="ARBA" id="ARBA00004167"/>
    </source>
</evidence>
<evidence type="ECO:0000256" key="5">
    <source>
        <dbReference type="ARBA" id="ARBA00023136"/>
    </source>
</evidence>
<gene>
    <name evidence="7" type="ORF">CY0110_04196</name>
</gene>
<dbReference type="Pfam" id="PF16734">
    <property type="entry name" value="Pilin_GH"/>
    <property type="match status" value="1"/>
</dbReference>
<organism evidence="7 8">
    <name type="scientific">Crocosphaera chwakensis CCY0110</name>
    <dbReference type="NCBI Taxonomy" id="391612"/>
    <lineage>
        <taxon>Bacteria</taxon>
        <taxon>Bacillati</taxon>
        <taxon>Cyanobacteriota</taxon>
        <taxon>Cyanophyceae</taxon>
        <taxon>Oscillatoriophycideae</taxon>
        <taxon>Chroococcales</taxon>
        <taxon>Aphanothecaceae</taxon>
        <taxon>Crocosphaera</taxon>
        <taxon>Crocosphaera chwakensis</taxon>
    </lineage>
</organism>
<dbReference type="InterPro" id="IPR045584">
    <property type="entry name" value="Pilin-like"/>
</dbReference>
<feature type="transmembrane region" description="Helical" evidence="6">
    <location>
        <begin position="21"/>
        <end position="46"/>
    </location>
</feature>
<evidence type="ECO:0000256" key="6">
    <source>
        <dbReference type="SAM" id="Phobius"/>
    </source>
</evidence>
<dbReference type="AlphaFoldDB" id="A3ITA9"/>
<keyword evidence="5 6" id="KW-0472">Membrane</keyword>
<reference evidence="7 8" key="1">
    <citation type="submission" date="2007-03" db="EMBL/GenBank/DDBJ databases">
        <authorList>
            <person name="Stal L."/>
            <person name="Ferriera S."/>
            <person name="Johnson J."/>
            <person name="Kravitz S."/>
            <person name="Beeson K."/>
            <person name="Sutton G."/>
            <person name="Rogers Y.-H."/>
            <person name="Friedman R."/>
            <person name="Frazier M."/>
            <person name="Venter J.C."/>
        </authorList>
    </citation>
    <scope>NUCLEOTIDE SEQUENCE [LARGE SCALE GENOMIC DNA]</scope>
    <source>
        <strain evidence="7 8">CCY0110</strain>
    </source>
</reference>
<dbReference type="InterPro" id="IPR012902">
    <property type="entry name" value="N_methyl_site"/>
</dbReference>
<dbReference type="EMBL" id="AAXW01000027">
    <property type="protein sequence ID" value="EAZ90294.1"/>
    <property type="molecule type" value="Genomic_DNA"/>
</dbReference>
<accession>A3ITA9</accession>
<comment type="subcellular location">
    <subcellularLocation>
        <location evidence="1">Membrane</location>
        <topology evidence="1">Single-pass membrane protein</topology>
    </subcellularLocation>
</comment>
<name>A3ITA9_9CHRO</name>
<dbReference type="SUPFAM" id="SSF54523">
    <property type="entry name" value="Pili subunits"/>
    <property type="match status" value="1"/>
</dbReference>
<evidence type="ECO:0000256" key="2">
    <source>
        <dbReference type="ARBA" id="ARBA00022481"/>
    </source>
</evidence>
<evidence type="ECO:0000313" key="8">
    <source>
        <dbReference type="Proteomes" id="UP000003781"/>
    </source>
</evidence>
<keyword evidence="2" id="KW-0488">Methylation</keyword>
<dbReference type="NCBIfam" id="TIGR02532">
    <property type="entry name" value="IV_pilin_GFxxxE"/>
    <property type="match status" value="1"/>
</dbReference>
<dbReference type="Proteomes" id="UP000003781">
    <property type="component" value="Unassembled WGS sequence"/>
</dbReference>
<proteinExistence type="predicted"/>
<dbReference type="GO" id="GO:0016020">
    <property type="term" value="C:membrane"/>
    <property type="evidence" value="ECO:0007669"/>
    <property type="project" value="UniProtKB-SubCell"/>
</dbReference>
<dbReference type="PANTHER" id="PTHR30093">
    <property type="entry name" value="GENERAL SECRETION PATHWAY PROTEIN G"/>
    <property type="match status" value="1"/>
</dbReference>
<keyword evidence="3 6" id="KW-0812">Transmembrane</keyword>
<dbReference type="PANTHER" id="PTHR30093:SF44">
    <property type="entry name" value="TYPE II SECRETION SYSTEM CORE PROTEIN G"/>
    <property type="match status" value="1"/>
</dbReference>
<evidence type="ECO:0000313" key="7">
    <source>
        <dbReference type="EMBL" id="EAZ90294.1"/>
    </source>
</evidence>